<evidence type="ECO:0000256" key="2">
    <source>
        <dbReference type="ARBA" id="ARBA00004170"/>
    </source>
</evidence>
<evidence type="ECO:0000256" key="3">
    <source>
        <dbReference type="ARBA" id="ARBA00007681"/>
    </source>
</evidence>
<dbReference type="NCBIfam" id="TIGR01146">
    <property type="entry name" value="ATPsyn_F1gamma"/>
    <property type="match status" value="1"/>
</dbReference>
<dbReference type="SUPFAM" id="SSF52943">
    <property type="entry name" value="ATP synthase (F1-ATPase), gamma subunit"/>
    <property type="match status" value="1"/>
</dbReference>
<keyword evidence="4 10" id="KW-0813">Transport</keyword>
<name>L0DNJ9_SINAD</name>
<dbReference type="PANTHER" id="PTHR11693:SF22">
    <property type="entry name" value="ATP SYNTHASE SUBUNIT GAMMA, MITOCHONDRIAL"/>
    <property type="match status" value="1"/>
</dbReference>
<dbReference type="GO" id="GO:0046933">
    <property type="term" value="F:proton-transporting ATP synthase activity, rotational mechanism"/>
    <property type="evidence" value="ECO:0007669"/>
    <property type="project" value="UniProtKB-UniRule"/>
</dbReference>
<dbReference type="STRING" id="886293.Sinac_6879"/>
<dbReference type="PROSITE" id="PS00153">
    <property type="entry name" value="ATPASE_GAMMA"/>
    <property type="match status" value="1"/>
</dbReference>
<dbReference type="InterPro" id="IPR023632">
    <property type="entry name" value="ATP_synth_F1_gsu_CS"/>
</dbReference>
<dbReference type="Gene3D" id="3.40.1380.10">
    <property type="match status" value="1"/>
</dbReference>
<dbReference type="HAMAP" id="MF_00815">
    <property type="entry name" value="ATP_synth_gamma_bact"/>
    <property type="match status" value="1"/>
</dbReference>
<dbReference type="RefSeq" id="WP_015250011.1">
    <property type="nucleotide sequence ID" value="NC_019892.1"/>
</dbReference>
<keyword evidence="8 10" id="KW-0139">CF(1)</keyword>
<dbReference type="GO" id="GO:0005886">
    <property type="term" value="C:plasma membrane"/>
    <property type="evidence" value="ECO:0007669"/>
    <property type="project" value="UniProtKB-SubCell"/>
</dbReference>
<protein>
    <recommendedName>
        <fullName evidence="10">ATP synthase gamma chain</fullName>
    </recommendedName>
    <alternativeName>
        <fullName evidence="10">ATP synthase F1 sector gamma subunit</fullName>
    </alternativeName>
    <alternativeName>
        <fullName evidence="10">F-ATPase gamma subunit</fullName>
    </alternativeName>
</protein>
<evidence type="ECO:0000256" key="1">
    <source>
        <dbReference type="ARBA" id="ARBA00003456"/>
    </source>
</evidence>
<evidence type="ECO:0000256" key="7">
    <source>
        <dbReference type="ARBA" id="ARBA00023136"/>
    </source>
</evidence>
<keyword evidence="9 10" id="KW-0066">ATP synthesis</keyword>
<keyword evidence="12" id="KW-1185">Reference proteome</keyword>
<evidence type="ECO:0000313" key="12">
    <source>
        <dbReference type="Proteomes" id="UP000010798"/>
    </source>
</evidence>
<organism evidence="11 12">
    <name type="scientific">Singulisphaera acidiphila (strain ATCC BAA-1392 / DSM 18658 / VKM B-2454 / MOB10)</name>
    <dbReference type="NCBI Taxonomy" id="886293"/>
    <lineage>
        <taxon>Bacteria</taxon>
        <taxon>Pseudomonadati</taxon>
        <taxon>Planctomycetota</taxon>
        <taxon>Planctomycetia</taxon>
        <taxon>Isosphaerales</taxon>
        <taxon>Isosphaeraceae</taxon>
        <taxon>Singulisphaera</taxon>
    </lineage>
</organism>
<comment type="function">
    <text evidence="1 10">Produces ATP from ADP in the presence of a proton gradient across the membrane. The gamma chain is believed to be important in regulating ATPase activity and the flow of protons through the CF(0) complex.</text>
</comment>
<keyword evidence="10" id="KW-1003">Cell membrane</keyword>
<comment type="subunit">
    <text evidence="10">F-type ATPases have 2 components, CF(1) - the catalytic core - and CF(0) - the membrane proton channel. CF(1) has five subunits: alpha(3), beta(3), gamma(1), delta(1), epsilon(1). CF(0) has three main subunits: a, b and c.</text>
</comment>
<reference evidence="11 12" key="1">
    <citation type="submission" date="2012-02" db="EMBL/GenBank/DDBJ databases">
        <title>Complete sequence of chromosome of Singulisphaera acidiphila DSM 18658.</title>
        <authorList>
            <consortium name="US DOE Joint Genome Institute (JGI-PGF)"/>
            <person name="Lucas S."/>
            <person name="Copeland A."/>
            <person name="Lapidus A."/>
            <person name="Glavina del Rio T."/>
            <person name="Dalin E."/>
            <person name="Tice H."/>
            <person name="Bruce D."/>
            <person name="Goodwin L."/>
            <person name="Pitluck S."/>
            <person name="Peters L."/>
            <person name="Ovchinnikova G."/>
            <person name="Chertkov O."/>
            <person name="Kyrpides N."/>
            <person name="Mavromatis K."/>
            <person name="Ivanova N."/>
            <person name="Brettin T."/>
            <person name="Detter J.C."/>
            <person name="Han C."/>
            <person name="Larimer F."/>
            <person name="Land M."/>
            <person name="Hauser L."/>
            <person name="Markowitz V."/>
            <person name="Cheng J.-F."/>
            <person name="Hugenholtz P."/>
            <person name="Woyke T."/>
            <person name="Wu D."/>
            <person name="Tindall B."/>
            <person name="Pomrenke H."/>
            <person name="Brambilla E."/>
            <person name="Klenk H.-P."/>
            <person name="Eisen J.A."/>
        </authorList>
    </citation>
    <scope>NUCLEOTIDE SEQUENCE [LARGE SCALE GENOMIC DNA]</scope>
    <source>
        <strain evidence="12">ATCC BAA-1392 / DSM 18658 / VKM B-2454 / MOB10</strain>
    </source>
</reference>
<keyword evidence="6 10" id="KW-0406">Ion transport</keyword>
<dbReference type="CDD" id="cd12151">
    <property type="entry name" value="F1-ATPase_gamma"/>
    <property type="match status" value="1"/>
</dbReference>
<dbReference type="InterPro" id="IPR000131">
    <property type="entry name" value="ATP_synth_F1_gsu"/>
</dbReference>
<dbReference type="Proteomes" id="UP000010798">
    <property type="component" value="Chromosome"/>
</dbReference>
<dbReference type="InterPro" id="IPR035968">
    <property type="entry name" value="ATP_synth_F1_ATPase_gsu"/>
</dbReference>
<dbReference type="OrthoDB" id="9812769at2"/>
<dbReference type="Gene3D" id="1.10.287.80">
    <property type="entry name" value="ATP synthase, gamma subunit, helix hairpin domain"/>
    <property type="match status" value="2"/>
</dbReference>
<evidence type="ECO:0000256" key="8">
    <source>
        <dbReference type="ARBA" id="ARBA00023196"/>
    </source>
</evidence>
<keyword evidence="7 10" id="KW-0472">Membrane</keyword>
<keyword evidence="10" id="KW-0997">Cell inner membrane</keyword>
<dbReference type="PANTHER" id="PTHR11693">
    <property type="entry name" value="ATP SYNTHASE GAMMA CHAIN"/>
    <property type="match status" value="1"/>
</dbReference>
<dbReference type="GO" id="GO:0045259">
    <property type="term" value="C:proton-transporting ATP synthase complex"/>
    <property type="evidence" value="ECO:0007669"/>
    <property type="project" value="UniProtKB-KW"/>
</dbReference>
<keyword evidence="5 10" id="KW-0375">Hydrogen ion transport</keyword>
<gene>
    <name evidence="10" type="primary">atpG</name>
    <name evidence="11" type="ordered locus">Sinac_6879</name>
</gene>
<sequence length="309" mass="33999">MAKARAIVKRRKSVQNIRKITRTMELIATARFKKALDRATEAEAYTRKIAELVANLGATSLDVSHPLLEVREPVRRSLLLVLSSNRGLAGGYNGNVLRVATRVLQDNQAEGIPTTLEVAGKRGINYFRFRGTAADTSYTQFEDRPQFDEVEALANKYIGMYIKGEIDRLDVSYTQFVNSARQVAVVQTLLPMTTAQVAEATASVRQAKPATATGDSAATSKAQAVPYEFLPDPKSILEEIVPVSFKVRLFKCFLDAAVSEQIARMVAMRGATENADDMIKSLTRLYNRARQAQITRELAELIGGAAALE</sequence>
<dbReference type="HOGENOM" id="CLU_050669_0_0_0"/>
<dbReference type="KEGG" id="saci:Sinac_6879"/>
<dbReference type="Pfam" id="PF00231">
    <property type="entry name" value="ATP-synt"/>
    <property type="match status" value="1"/>
</dbReference>
<dbReference type="eggNOG" id="COG0224">
    <property type="taxonomic scope" value="Bacteria"/>
</dbReference>
<dbReference type="PRINTS" id="PR00126">
    <property type="entry name" value="ATPASEGAMMA"/>
</dbReference>
<evidence type="ECO:0000256" key="6">
    <source>
        <dbReference type="ARBA" id="ARBA00023065"/>
    </source>
</evidence>
<evidence type="ECO:0000256" key="10">
    <source>
        <dbReference type="HAMAP-Rule" id="MF_00815"/>
    </source>
</evidence>
<evidence type="ECO:0000313" key="11">
    <source>
        <dbReference type="EMBL" id="AGA30939.1"/>
    </source>
</evidence>
<evidence type="ECO:0000256" key="9">
    <source>
        <dbReference type="ARBA" id="ARBA00023310"/>
    </source>
</evidence>
<comment type="subcellular location">
    <subcellularLocation>
        <location evidence="10">Cell inner membrane</location>
        <topology evidence="10">Peripheral membrane protein</topology>
    </subcellularLocation>
    <subcellularLocation>
        <location evidence="2">Membrane</location>
        <topology evidence="2">Peripheral membrane protein</topology>
    </subcellularLocation>
</comment>
<evidence type="ECO:0000256" key="5">
    <source>
        <dbReference type="ARBA" id="ARBA00022781"/>
    </source>
</evidence>
<proteinExistence type="inferred from homology"/>
<comment type="similarity">
    <text evidence="3 10">Belongs to the ATPase gamma chain family.</text>
</comment>
<dbReference type="GO" id="GO:0042777">
    <property type="term" value="P:proton motive force-driven plasma membrane ATP synthesis"/>
    <property type="evidence" value="ECO:0007669"/>
    <property type="project" value="UniProtKB-UniRule"/>
</dbReference>
<dbReference type="GO" id="GO:0005524">
    <property type="term" value="F:ATP binding"/>
    <property type="evidence" value="ECO:0007669"/>
    <property type="project" value="UniProtKB-UniRule"/>
</dbReference>
<accession>L0DNJ9</accession>
<dbReference type="AlphaFoldDB" id="L0DNJ9"/>
<evidence type="ECO:0000256" key="4">
    <source>
        <dbReference type="ARBA" id="ARBA00022448"/>
    </source>
</evidence>
<dbReference type="EMBL" id="CP003364">
    <property type="protein sequence ID" value="AGA30939.1"/>
    <property type="molecule type" value="Genomic_DNA"/>
</dbReference>